<dbReference type="Proteomes" id="UP000886721">
    <property type="component" value="Unassembled WGS sequence"/>
</dbReference>
<protein>
    <submittedName>
        <fullName evidence="4">AarF/ABC1/UbiB kinase family protein</fullName>
    </submittedName>
</protein>
<dbReference type="InterPro" id="IPR004147">
    <property type="entry name" value="ABC1_dom"/>
</dbReference>
<comment type="caution">
    <text evidence="4">The sequence shown here is derived from an EMBL/GenBank/DDBJ whole genome shotgun (WGS) entry which is preliminary data.</text>
</comment>
<evidence type="ECO:0000256" key="2">
    <source>
        <dbReference type="SAM" id="Phobius"/>
    </source>
</evidence>
<keyword evidence="4" id="KW-0418">Kinase</keyword>
<feature type="domain" description="ABC1 atypical kinase-like" evidence="3">
    <location>
        <begin position="74"/>
        <end position="315"/>
    </location>
</feature>
<sequence>MKQEENKTEDPNSKGRLKEILKVLKRHHITQGISPEKLCDILEDLGPTYVKLGQIMSMRSDILPEKYCQKLARLRTDVKPLDFEMILEILEQELGEDPKDIFYEIDPEPLGSASIAQVHRAILQNGEKVVLKVQRPGIKETVAQDIALMKKASGLLNLAMGTGNLIDFRSMIDELWETTKEEMDFFKEAEHLELFYENQKEIQYVTCPKVYRQYSSYQLLVMSYISGIQIDEIDQLEALGYDMSEIGKKTAENYCKQILEDGFFHADPHPGNLWISDGKIAWLDLGMAGYLSDHYKAILKRAISAILKNDIYELKNAFLSFGTPKEKINHAQLYTDLDDLVGRYMNMDFGTMNVGELMEDFLNLLKIHKIAVPSDITLLARSMITIEGTLKICSPNVNMLEILTTHMSAIMFQEFDIKKEIKHSIRDLYSSSKKSLEIPAQLSDLLNITKNGQIRINLESPQTKEVKDQIGSHVNHLILTIFAASFWMGSALLCLTDIQPEVFGMPWLAFAGFCIGGIFMLYLLICMIMKKKSRKK</sequence>
<evidence type="ECO:0000313" key="4">
    <source>
        <dbReference type="EMBL" id="HIX66724.1"/>
    </source>
</evidence>
<dbReference type="InterPro" id="IPR011009">
    <property type="entry name" value="Kinase-like_dom_sf"/>
</dbReference>
<dbReference type="Pfam" id="PF03109">
    <property type="entry name" value="ABC1"/>
    <property type="match status" value="1"/>
</dbReference>
<keyword evidence="2" id="KW-1133">Transmembrane helix</keyword>
<dbReference type="GO" id="GO:0016301">
    <property type="term" value="F:kinase activity"/>
    <property type="evidence" value="ECO:0007669"/>
    <property type="project" value="UniProtKB-KW"/>
</dbReference>
<keyword evidence="2" id="KW-0812">Transmembrane</keyword>
<dbReference type="EMBL" id="DXEM01000004">
    <property type="protein sequence ID" value="HIX66724.1"/>
    <property type="molecule type" value="Genomic_DNA"/>
</dbReference>
<dbReference type="CDD" id="cd05121">
    <property type="entry name" value="ABC1_ADCK3-like"/>
    <property type="match status" value="1"/>
</dbReference>
<evidence type="ECO:0000313" key="5">
    <source>
        <dbReference type="Proteomes" id="UP000886721"/>
    </source>
</evidence>
<dbReference type="InterPro" id="IPR050154">
    <property type="entry name" value="UbiB_kinase"/>
</dbReference>
<proteinExistence type="inferred from homology"/>
<dbReference type="SUPFAM" id="SSF56112">
    <property type="entry name" value="Protein kinase-like (PK-like)"/>
    <property type="match status" value="1"/>
</dbReference>
<evidence type="ECO:0000259" key="3">
    <source>
        <dbReference type="Pfam" id="PF03109"/>
    </source>
</evidence>
<feature type="transmembrane region" description="Helical" evidence="2">
    <location>
        <begin position="504"/>
        <end position="529"/>
    </location>
</feature>
<accession>A0A9D1WT81</accession>
<dbReference type="AlphaFoldDB" id="A0A9D1WT81"/>
<dbReference type="PANTHER" id="PTHR10566:SF113">
    <property type="entry name" value="PROTEIN ACTIVITY OF BC1 COMPLEX KINASE 7, CHLOROPLASTIC"/>
    <property type="match status" value="1"/>
</dbReference>
<evidence type="ECO:0000256" key="1">
    <source>
        <dbReference type="ARBA" id="ARBA00009670"/>
    </source>
</evidence>
<keyword evidence="2" id="KW-0472">Membrane</keyword>
<reference evidence="4" key="1">
    <citation type="journal article" date="2021" name="PeerJ">
        <title>Extensive microbial diversity within the chicken gut microbiome revealed by metagenomics and culture.</title>
        <authorList>
            <person name="Gilroy R."/>
            <person name="Ravi A."/>
            <person name="Getino M."/>
            <person name="Pursley I."/>
            <person name="Horton D.L."/>
            <person name="Alikhan N.F."/>
            <person name="Baker D."/>
            <person name="Gharbi K."/>
            <person name="Hall N."/>
            <person name="Watson M."/>
            <person name="Adriaenssens E.M."/>
            <person name="Foster-Nyarko E."/>
            <person name="Jarju S."/>
            <person name="Secka A."/>
            <person name="Antonio M."/>
            <person name="Oren A."/>
            <person name="Chaudhuri R.R."/>
            <person name="La Ragione R."/>
            <person name="Hildebrand F."/>
            <person name="Pallen M.J."/>
        </authorList>
    </citation>
    <scope>NUCLEOTIDE SEQUENCE</scope>
    <source>
        <strain evidence="4">CHK191-13928</strain>
    </source>
</reference>
<organism evidence="4 5">
    <name type="scientific">Candidatus Anaerostipes excrementavium</name>
    <dbReference type="NCBI Taxonomy" id="2838463"/>
    <lineage>
        <taxon>Bacteria</taxon>
        <taxon>Bacillati</taxon>
        <taxon>Bacillota</taxon>
        <taxon>Clostridia</taxon>
        <taxon>Lachnospirales</taxon>
        <taxon>Lachnospiraceae</taxon>
        <taxon>Anaerostipes</taxon>
    </lineage>
</organism>
<gene>
    <name evidence="4" type="ORF">H9735_01210</name>
</gene>
<reference evidence="4" key="2">
    <citation type="submission" date="2021-04" db="EMBL/GenBank/DDBJ databases">
        <authorList>
            <person name="Gilroy R."/>
        </authorList>
    </citation>
    <scope>NUCLEOTIDE SEQUENCE</scope>
    <source>
        <strain evidence="4">CHK191-13928</strain>
    </source>
</reference>
<keyword evidence="4" id="KW-0808">Transferase</keyword>
<comment type="similarity">
    <text evidence="1">Belongs to the protein kinase superfamily. ADCK protein kinase family.</text>
</comment>
<feature type="transmembrane region" description="Helical" evidence="2">
    <location>
        <begin position="477"/>
        <end position="498"/>
    </location>
</feature>
<dbReference type="PANTHER" id="PTHR10566">
    <property type="entry name" value="CHAPERONE-ACTIVITY OF BC1 COMPLEX CABC1 -RELATED"/>
    <property type="match status" value="1"/>
</dbReference>
<name>A0A9D1WT81_9FIRM</name>